<comment type="similarity">
    <text evidence="1 5">Belongs to the bacterial ribosomal protein bL28 family.</text>
</comment>
<evidence type="ECO:0000256" key="3">
    <source>
        <dbReference type="ARBA" id="ARBA00023274"/>
    </source>
</evidence>
<proteinExistence type="inferred from homology"/>
<dbReference type="STRING" id="1817814.A2V81_05145"/>
<dbReference type="InterPro" id="IPR026569">
    <property type="entry name" value="Ribosomal_bL28"/>
</dbReference>
<evidence type="ECO:0000256" key="2">
    <source>
        <dbReference type="ARBA" id="ARBA00022980"/>
    </source>
</evidence>
<dbReference type="InterPro" id="IPR034704">
    <property type="entry name" value="Ribosomal_bL28/bL31-like_sf"/>
</dbReference>
<dbReference type="GO" id="GO:0003735">
    <property type="term" value="F:structural constituent of ribosome"/>
    <property type="evidence" value="ECO:0007669"/>
    <property type="project" value="InterPro"/>
</dbReference>
<dbReference type="GO" id="GO:0005840">
    <property type="term" value="C:ribosome"/>
    <property type="evidence" value="ECO:0007669"/>
    <property type="project" value="UniProtKB-KW"/>
</dbReference>
<evidence type="ECO:0000256" key="1">
    <source>
        <dbReference type="ARBA" id="ARBA00008760"/>
    </source>
</evidence>
<protein>
    <recommendedName>
        <fullName evidence="4 5">Large ribosomal subunit protein bL28</fullName>
    </recommendedName>
</protein>
<dbReference type="HAMAP" id="MF_00373">
    <property type="entry name" value="Ribosomal_bL28"/>
    <property type="match status" value="1"/>
</dbReference>
<comment type="caution">
    <text evidence="7">The sequence shown here is derived from an EMBL/GenBank/DDBJ whole genome shotgun (WGS) entry which is preliminary data.</text>
</comment>
<organism evidence="7 8">
    <name type="scientific">Candidatus Abawacabacteria bacterium RBG_16_42_10</name>
    <dbReference type="NCBI Taxonomy" id="1817814"/>
    <lineage>
        <taxon>Bacteria</taxon>
        <taxon>Candidatus Abawacaibacteriota</taxon>
    </lineage>
</organism>
<dbReference type="PANTHER" id="PTHR39080">
    <property type="entry name" value="50S RIBOSOMAL PROTEIN L28"/>
    <property type="match status" value="1"/>
</dbReference>
<reference evidence="7 8" key="1">
    <citation type="journal article" date="2016" name="Nat. Commun.">
        <title>Thousands of microbial genomes shed light on interconnected biogeochemical processes in an aquifer system.</title>
        <authorList>
            <person name="Anantharaman K."/>
            <person name="Brown C.T."/>
            <person name="Hug L.A."/>
            <person name="Sharon I."/>
            <person name="Castelle C.J."/>
            <person name="Probst A.J."/>
            <person name="Thomas B.C."/>
            <person name="Singh A."/>
            <person name="Wilkins M.J."/>
            <person name="Karaoz U."/>
            <person name="Brodie E.L."/>
            <person name="Williams K.H."/>
            <person name="Hubbard S.S."/>
            <person name="Banfield J.F."/>
        </authorList>
    </citation>
    <scope>NUCLEOTIDE SEQUENCE [LARGE SCALE GENOMIC DNA]</scope>
</reference>
<dbReference type="PANTHER" id="PTHR39080:SF1">
    <property type="entry name" value="LARGE RIBOSOMAL SUBUNIT PROTEIN BL28A"/>
    <property type="match status" value="1"/>
</dbReference>
<dbReference type="Gene3D" id="2.30.170.40">
    <property type="entry name" value="Ribosomal protein L28/L24"/>
    <property type="match status" value="1"/>
</dbReference>
<dbReference type="Proteomes" id="UP000177614">
    <property type="component" value="Unassembled WGS sequence"/>
</dbReference>
<keyword evidence="2 5" id="KW-0689">Ribosomal protein</keyword>
<dbReference type="InterPro" id="IPR037147">
    <property type="entry name" value="Ribosomal_bL28_sf"/>
</dbReference>
<dbReference type="SUPFAM" id="SSF143800">
    <property type="entry name" value="L28p-like"/>
    <property type="match status" value="1"/>
</dbReference>
<name>A0A1F4XJ21_9BACT</name>
<evidence type="ECO:0000256" key="6">
    <source>
        <dbReference type="SAM" id="MobiDB-lite"/>
    </source>
</evidence>
<evidence type="ECO:0000256" key="5">
    <source>
        <dbReference type="HAMAP-Rule" id="MF_00373"/>
    </source>
</evidence>
<evidence type="ECO:0000256" key="4">
    <source>
        <dbReference type="ARBA" id="ARBA00035174"/>
    </source>
</evidence>
<keyword evidence="3 5" id="KW-0687">Ribonucleoprotein</keyword>
<dbReference type="InterPro" id="IPR001383">
    <property type="entry name" value="Ribosomal_bL28_bact-type"/>
</dbReference>
<dbReference type="EMBL" id="MEWR01000023">
    <property type="protein sequence ID" value="OGC81626.1"/>
    <property type="molecule type" value="Genomic_DNA"/>
</dbReference>
<dbReference type="Pfam" id="PF00830">
    <property type="entry name" value="Ribosomal_L28"/>
    <property type="match status" value="1"/>
</dbReference>
<dbReference type="InterPro" id="IPR050096">
    <property type="entry name" value="Bacterial_rp_bL28"/>
</dbReference>
<accession>A0A1F4XJ21</accession>
<feature type="compositionally biased region" description="Polar residues" evidence="6">
    <location>
        <begin position="10"/>
        <end position="19"/>
    </location>
</feature>
<dbReference type="NCBIfam" id="TIGR00009">
    <property type="entry name" value="L28"/>
    <property type="match status" value="1"/>
</dbReference>
<dbReference type="AlphaFoldDB" id="A0A1F4XJ21"/>
<dbReference type="GO" id="GO:1990904">
    <property type="term" value="C:ribonucleoprotein complex"/>
    <property type="evidence" value="ECO:0007669"/>
    <property type="project" value="UniProtKB-KW"/>
</dbReference>
<evidence type="ECO:0000313" key="8">
    <source>
        <dbReference type="Proteomes" id="UP000177614"/>
    </source>
</evidence>
<sequence length="63" mass="7112">MARRCDLTGKQPSSGNNRPFSLKATRRRFLPNLQKRRVLIGPGQYITLKVSAKALKTLCKDLV</sequence>
<feature type="region of interest" description="Disordered" evidence="6">
    <location>
        <begin position="1"/>
        <end position="22"/>
    </location>
</feature>
<evidence type="ECO:0000313" key="7">
    <source>
        <dbReference type="EMBL" id="OGC81626.1"/>
    </source>
</evidence>
<dbReference type="GO" id="GO:0006412">
    <property type="term" value="P:translation"/>
    <property type="evidence" value="ECO:0007669"/>
    <property type="project" value="UniProtKB-UniRule"/>
</dbReference>
<gene>
    <name evidence="5" type="primary">rpmB</name>
    <name evidence="7" type="ORF">A2V81_05145</name>
</gene>